<evidence type="ECO:0000313" key="10">
    <source>
        <dbReference type="EMBL" id="KAK9904681.1"/>
    </source>
</evidence>
<keyword evidence="6 8" id="KW-0472">Membrane</keyword>
<evidence type="ECO:0000256" key="8">
    <source>
        <dbReference type="SAM" id="Phobius"/>
    </source>
</evidence>
<dbReference type="PANTHER" id="PTHR30269:SF38">
    <property type="entry name" value="SULFITE EXPORTER TAUE_SAFE"/>
    <property type="match status" value="1"/>
</dbReference>
<evidence type="ECO:0000256" key="5">
    <source>
        <dbReference type="ARBA" id="ARBA00022989"/>
    </source>
</evidence>
<evidence type="ECO:0000256" key="3">
    <source>
        <dbReference type="ARBA" id="ARBA00022475"/>
    </source>
</evidence>
<feature type="transmembrane region" description="Helical" evidence="8">
    <location>
        <begin position="101"/>
        <end position="121"/>
    </location>
</feature>
<evidence type="ECO:0000256" key="9">
    <source>
        <dbReference type="SAM" id="SignalP"/>
    </source>
</evidence>
<comment type="subcellular location">
    <subcellularLocation>
        <location evidence="1">Cell membrane</location>
        <topology evidence="1">Multi-pass membrane protein</topology>
    </subcellularLocation>
</comment>
<evidence type="ECO:0000313" key="11">
    <source>
        <dbReference type="Proteomes" id="UP001491310"/>
    </source>
</evidence>
<gene>
    <name evidence="10" type="ORF">WJX75_000525</name>
</gene>
<evidence type="ECO:0000256" key="7">
    <source>
        <dbReference type="SAM" id="MobiDB-lite"/>
    </source>
</evidence>
<feature type="signal peptide" evidence="9">
    <location>
        <begin position="1"/>
        <end position="25"/>
    </location>
</feature>
<dbReference type="Proteomes" id="UP001491310">
    <property type="component" value="Unassembled WGS sequence"/>
</dbReference>
<evidence type="ECO:0000256" key="6">
    <source>
        <dbReference type="ARBA" id="ARBA00023136"/>
    </source>
</evidence>
<feature type="region of interest" description="Disordered" evidence="7">
    <location>
        <begin position="260"/>
        <end position="313"/>
    </location>
</feature>
<organism evidence="10 11">
    <name type="scientific">Coccomyxa subellipsoidea</name>
    <dbReference type="NCBI Taxonomy" id="248742"/>
    <lineage>
        <taxon>Eukaryota</taxon>
        <taxon>Viridiplantae</taxon>
        <taxon>Chlorophyta</taxon>
        <taxon>core chlorophytes</taxon>
        <taxon>Trebouxiophyceae</taxon>
        <taxon>Trebouxiophyceae incertae sedis</taxon>
        <taxon>Coccomyxaceae</taxon>
        <taxon>Coccomyxa</taxon>
    </lineage>
</organism>
<feature type="transmembrane region" description="Helical" evidence="8">
    <location>
        <begin position="524"/>
        <end position="544"/>
    </location>
</feature>
<evidence type="ECO:0000256" key="2">
    <source>
        <dbReference type="ARBA" id="ARBA00022448"/>
    </source>
</evidence>
<keyword evidence="4 8" id="KW-0812">Transmembrane</keyword>
<sequence length="603" mass="63180">MVSSFSPWLLALISLFCCTLPNVQARGLVSVGPTHGIFNTSCSPRLRDQLQRLSETVEILLPAPGDTTRGWRSERAYFLESTNIDWRPLFVLGVGEVLGHIVRGVTGFGSAIVLVSFWTICKTAGLDAGPFQSLIFADSICALATAAPLVYITKPWKFASWRLVVTLLAFQAIGAPVGAYLVVRLEPAPLNFAIATALLVLFLLMVCPLEECIRRLQAPRAQPRPAADLTRPLLAVDPESGSKSRTPWWRRWLQRRRVTHPGNKSLPAGVPAGDAAAPDQAAAKSGAPAVWPPSHGVPSPFQDASQQQQEQQQRFVFSDNPLLLNRKQSDSASSLRAVGGSSPPAAGAKRRISISEHPDEAGVNSGVNAEGTVVGSLGGTEERVAGEPAAGTSGVDARSSLQEGGPGVPVVTAGGTLVAAEGASGSGGSESGDSDLAQTASAELGGVVIGIMPDSQLSRSARLVDRSASQRKAAEWSMDTRTLVGSAAVAATCSGMLSALSGIGGPPLILMFQLLAVPKRVVRATMVTTSIVSIKFFTYLIMGSAHTSNIPMYCLGIVSAYIGLNIGNALAKRMNQQVFGKVLLAAGSSDGKNISLIIEACKS</sequence>
<reference evidence="10 11" key="1">
    <citation type="journal article" date="2024" name="Nat. Commun.">
        <title>Phylogenomics reveals the evolutionary origins of lichenization in chlorophyte algae.</title>
        <authorList>
            <person name="Puginier C."/>
            <person name="Libourel C."/>
            <person name="Otte J."/>
            <person name="Skaloud P."/>
            <person name="Haon M."/>
            <person name="Grisel S."/>
            <person name="Petersen M."/>
            <person name="Berrin J.G."/>
            <person name="Delaux P.M."/>
            <person name="Dal Grande F."/>
            <person name="Keller J."/>
        </authorList>
    </citation>
    <scope>NUCLEOTIDE SEQUENCE [LARGE SCALE GENOMIC DNA]</scope>
    <source>
        <strain evidence="10 11">SAG 216-7</strain>
    </source>
</reference>
<proteinExistence type="predicted"/>
<accession>A0ABR2YFR5</accession>
<keyword evidence="3" id="KW-1003">Cell membrane</keyword>
<feature type="chain" id="PRO_5046539789" evidence="9">
    <location>
        <begin position="26"/>
        <end position="603"/>
    </location>
</feature>
<feature type="region of interest" description="Disordered" evidence="7">
    <location>
        <begin position="328"/>
        <end position="412"/>
    </location>
</feature>
<dbReference type="EMBL" id="JALJOT010000012">
    <property type="protein sequence ID" value="KAK9904681.1"/>
    <property type="molecule type" value="Genomic_DNA"/>
</dbReference>
<feature type="transmembrane region" description="Helical" evidence="8">
    <location>
        <begin position="133"/>
        <end position="153"/>
    </location>
</feature>
<keyword evidence="11" id="KW-1185">Reference proteome</keyword>
<feature type="transmembrane region" description="Helical" evidence="8">
    <location>
        <begin position="496"/>
        <end position="517"/>
    </location>
</feature>
<keyword evidence="5 8" id="KW-1133">Transmembrane helix</keyword>
<protein>
    <submittedName>
        <fullName evidence="10">Uncharacterized protein</fullName>
    </submittedName>
</protein>
<name>A0ABR2YFR5_9CHLO</name>
<evidence type="ECO:0000256" key="1">
    <source>
        <dbReference type="ARBA" id="ARBA00004651"/>
    </source>
</evidence>
<dbReference type="InterPro" id="IPR052017">
    <property type="entry name" value="TSUP"/>
</dbReference>
<keyword evidence="2" id="KW-0813">Transport</keyword>
<comment type="caution">
    <text evidence="10">The sequence shown here is derived from an EMBL/GenBank/DDBJ whole genome shotgun (WGS) entry which is preliminary data.</text>
</comment>
<feature type="transmembrane region" description="Helical" evidence="8">
    <location>
        <begin position="550"/>
        <end position="571"/>
    </location>
</feature>
<feature type="transmembrane region" description="Helical" evidence="8">
    <location>
        <begin position="190"/>
        <end position="206"/>
    </location>
</feature>
<dbReference type="InterPro" id="IPR002781">
    <property type="entry name" value="TM_pro_TauE-like"/>
</dbReference>
<feature type="compositionally biased region" description="Low complexity" evidence="7">
    <location>
        <begin position="267"/>
        <end position="289"/>
    </location>
</feature>
<dbReference type="PANTHER" id="PTHR30269">
    <property type="entry name" value="TRANSMEMBRANE PROTEIN YFCA"/>
    <property type="match status" value="1"/>
</dbReference>
<keyword evidence="9" id="KW-0732">Signal</keyword>
<feature type="transmembrane region" description="Helical" evidence="8">
    <location>
        <begin position="159"/>
        <end position="183"/>
    </location>
</feature>
<evidence type="ECO:0000256" key="4">
    <source>
        <dbReference type="ARBA" id="ARBA00022692"/>
    </source>
</evidence>
<dbReference type="Pfam" id="PF01925">
    <property type="entry name" value="TauE"/>
    <property type="match status" value="2"/>
</dbReference>